<evidence type="ECO:0000256" key="3">
    <source>
        <dbReference type="ARBA" id="ARBA00047645"/>
    </source>
</evidence>
<dbReference type="PANTHER" id="PTHR47268">
    <property type="entry name" value="ACYLPHOSPHATASE"/>
    <property type="match status" value="1"/>
</dbReference>
<evidence type="ECO:0000256" key="5">
    <source>
        <dbReference type="RuleBase" id="RU000553"/>
    </source>
</evidence>
<dbReference type="InterPro" id="IPR017968">
    <property type="entry name" value="Acylphosphatase_CS"/>
</dbReference>
<evidence type="ECO:0000256" key="4">
    <source>
        <dbReference type="PROSITE-ProRule" id="PRU00520"/>
    </source>
</evidence>
<dbReference type="PANTHER" id="PTHR47268:SF4">
    <property type="entry name" value="ACYLPHOSPHATASE"/>
    <property type="match status" value="1"/>
</dbReference>
<name>A0ABZ3F3W7_9HELI</name>
<dbReference type="PROSITE" id="PS00150">
    <property type="entry name" value="ACYLPHOSPHATASE_1"/>
    <property type="match status" value="1"/>
</dbReference>
<dbReference type="SUPFAM" id="SSF54975">
    <property type="entry name" value="Acylphosphatase/BLUF domain-like"/>
    <property type="match status" value="1"/>
</dbReference>
<dbReference type="Pfam" id="PF00708">
    <property type="entry name" value="Acylphosphatase"/>
    <property type="match status" value="1"/>
</dbReference>
<feature type="active site" evidence="4">
    <location>
        <position position="42"/>
    </location>
</feature>
<dbReference type="EMBL" id="CP145316">
    <property type="protein sequence ID" value="XAM17821.1"/>
    <property type="molecule type" value="Genomic_DNA"/>
</dbReference>
<evidence type="ECO:0000256" key="1">
    <source>
        <dbReference type="ARBA" id="ARBA00005614"/>
    </source>
</evidence>
<dbReference type="PROSITE" id="PS51160">
    <property type="entry name" value="ACYLPHOSPHATASE_3"/>
    <property type="match status" value="1"/>
</dbReference>
<evidence type="ECO:0000313" key="9">
    <source>
        <dbReference type="Proteomes" id="UP001434737"/>
    </source>
</evidence>
<feature type="active site" evidence="4">
    <location>
        <position position="19"/>
    </location>
</feature>
<evidence type="ECO:0000313" key="8">
    <source>
        <dbReference type="EMBL" id="XAM17821.1"/>
    </source>
</evidence>
<dbReference type="Gene3D" id="3.30.70.100">
    <property type="match status" value="1"/>
</dbReference>
<organism evidence="8 9">
    <name type="scientific">Helicobacter mastomyrinus</name>
    <dbReference type="NCBI Taxonomy" id="287948"/>
    <lineage>
        <taxon>Bacteria</taxon>
        <taxon>Pseudomonadati</taxon>
        <taxon>Campylobacterota</taxon>
        <taxon>Epsilonproteobacteria</taxon>
        <taxon>Campylobacterales</taxon>
        <taxon>Helicobacteraceae</taxon>
        <taxon>Helicobacter</taxon>
    </lineage>
</organism>
<dbReference type="PROSITE" id="PS00151">
    <property type="entry name" value="ACYLPHOSPHATASE_2"/>
    <property type="match status" value="1"/>
</dbReference>
<feature type="domain" description="Acylphosphatase-like" evidence="7">
    <location>
        <begin position="4"/>
        <end position="96"/>
    </location>
</feature>
<sequence>MKICKQFLIFGRVQGVGFRRFVKAKVDIMNEEKECLSGYVRNLADGSVQVVAQGDEDILQKLEELLKVGTIKSVVERIESTTLEIDEILNGFEIVK</sequence>
<evidence type="ECO:0000259" key="7">
    <source>
        <dbReference type="PROSITE" id="PS51160"/>
    </source>
</evidence>
<dbReference type="RefSeq" id="WP_295701839.1">
    <property type="nucleotide sequence ID" value="NZ_CP145316.1"/>
</dbReference>
<comment type="similarity">
    <text evidence="1 6">Belongs to the acylphosphatase family.</text>
</comment>
<protein>
    <recommendedName>
        <fullName evidence="2 4">Acylphosphatase</fullName>
        <ecNumber evidence="2 4">3.6.1.7</ecNumber>
    </recommendedName>
</protein>
<proteinExistence type="inferred from homology"/>
<dbReference type="InterPro" id="IPR020456">
    <property type="entry name" value="Acylphosphatase"/>
</dbReference>
<comment type="catalytic activity">
    <reaction evidence="3 4 5">
        <text>an acyl phosphate + H2O = a carboxylate + phosphate + H(+)</text>
        <dbReference type="Rhea" id="RHEA:14965"/>
        <dbReference type="ChEBI" id="CHEBI:15377"/>
        <dbReference type="ChEBI" id="CHEBI:15378"/>
        <dbReference type="ChEBI" id="CHEBI:29067"/>
        <dbReference type="ChEBI" id="CHEBI:43474"/>
        <dbReference type="ChEBI" id="CHEBI:59918"/>
        <dbReference type="EC" id="3.6.1.7"/>
    </reaction>
</comment>
<reference evidence="8 9" key="1">
    <citation type="submission" date="2024-02" db="EMBL/GenBank/DDBJ databases">
        <title>Genome and pathogenicity analysis of Helicobacter mastomyrinus isolated from mice.</title>
        <authorList>
            <person name="Zhu L."/>
        </authorList>
    </citation>
    <scope>NUCLEOTIDE SEQUENCE [LARGE SCALE GENOMIC DNA]</scope>
    <source>
        <strain evidence="8 9">Hm-17</strain>
    </source>
</reference>
<dbReference type="InterPro" id="IPR001792">
    <property type="entry name" value="Acylphosphatase-like_dom"/>
</dbReference>
<keyword evidence="4 5" id="KW-0378">Hydrolase</keyword>
<evidence type="ECO:0000256" key="6">
    <source>
        <dbReference type="RuleBase" id="RU004168"/>
    </source>
</evidence>
<evidence type="ECO:0000256" key="2">
    <source>
        <dbReference type="ARBA" id="ARBA00012150"/>
    </source>
</evidence>
<keyword evidence="9" id="KW-1185">Reference proteome</keyword>
<accession>A0ABZ3F3W7</accession>
<dbReference type="Proteomes" id="UP001434737">
    <property type="component" value="Chromosome"/>
</dbReference>
<dbReference type="EC" id="3.6.1.7" evidence="2 4"/>
<gene>
    <name evidence="8" type="ORF">V3I05_09035</name>
</gene>
<dbReference type="InterPro" id="IPR036046">
    <property type="entry name" value="Acylphosphatase-like_dom_sf"/>
</dbReference>